<dbReference type="PANTHER" id="PTHR43182:SF1">
    <property type="entry name" value="COBALT-PRECORRIN-7 C(5)-METHYLTRANSFERASE"/>
    <property type="match status" value="1"/>
</dbReference>
<reference evidence="7 8" key="1">
    <citation type="submission" date="2024-04" db="EMBL/GenBank/DDBJ databases">
        <title>Genome sequencing and metabolic network reconstruction of aminoacids and betaine degradation by Anoxynatronum sibiricum.</title>
        <authorList>
            <person name="Detkova E.N."/>
            <person name="Boltjanskaja Y.V."/>
            <person name="Mardanov A.V."/>
            <person name="Kevbrin V."/>
        </authorList>
    </citation>
    <scope>NUCLEOTIDE SEQUENCE [LARGE SCALE GENOMIC DNA]</scope>
    <source>
        <strain evidence="7 8">Z-7981</strain>
    </source>
</reference>
<protein>
    <submittedName>
        <fullName evidence="7">Precorrin-6y C5,15-methyltransferase (Decarboxylating) subunit CbiE</fullName>
    </submittedName>
</protein>
<dbReference type="CDD" id="cd11644">
    <property type="entry name" value="Precorrin-6Y-MT"/>
    <property type="match status" value="1"/>
</dbReference>
<dbReference type="RefSeq" id="WP_343185524.1">
    <property type="nucleotide sequence ID" value="NZ_JBCITM010000005.1"/>
</dbReference>
<comment type="caution">
    <text evidence="7">The sequence shown here is derived from an EMBL/GenBank/DDBJ whole genome shotgun (WGS) entry which is preliminary data.</text>
</comment>
<feature type="domain" description="Tetrapyrrole methylase" evidence="6">
    <location>
        <begin position="12"/>
        <end position="172"/>
    </location>
</feature>
<gene>
    <name evidence="7" type="primary">cbiE</name>
    <name evidence="7" type="ORF">AAIG11_06960</name>
</gene>
<dbReference type="InterPro" id="IPR012818">
    <property type="entry name" value="CbiE"/>
</dbReference>
<dbReference type="Pfam" id="PF00590">
    <property type="entry name" value="TP_methylase"/>
    <property type="match status" value="1"/>
</dbReference>
<keyword evidence="3" id="KW-0489">Methyltransferase</keyword>
<evidence type="ECO:0000259" key="6">
    <source>
        <dbReference type="Pfam" id="PF00590"/>
    </source>
</evidence>
<dbReference type="InterPro" id="IPR000878">
    <property type="entry name" value="4pyrrol_Mease"/>
</dbReference>
<accession>A0ABU9VVS6</accession>
<organism evidence="7 8">
    <name type="scientific">Anoxynatronum sibiricum</name>
    <dbReference type="NCBI Taxonomy" id="210623"/>
    <lineage>
        <taxon>Bacteria</taxon>
        <taxon>Bacillati</taxon>
        <taxon>Bacillota</taxon>
        <taxon>Clostridia</taxon>
        <taxon>Eubacteriales</taxon>
        <taxon>Clostridiaceae</taxon>
        <taxon>Anoxynatronum</taxon>
    </lineage>
</organism>
<dbReference type="InterPro" id="IPR035996">
    <property type="entry name" value="4pyrrol_Methylase_sf"/>
</dbReference>
<evidence type="ECO:0000256" key="5">
    <source>
        <dbReference type="ARBA" id="ARBA00022691"/>
    </source>
</evidence>
<dbReference type="InterPro" id="IPR050714">
    <property type="entry name" value="Cobalamin_biosynth_MTase"/>
</dbReference>
<keyword evidence="2" id="KW-0169">Cobalamin biosynthesis</keyword>
<dbReference type="InterPro" id="IPR014777">
    <property type="entry name" value="4pyrrole_Mease_sub1"/>
</dbReference>
<keyword evidence="8" id="KW-1185">Reference proteome</keyword>
<name>A0ABU9VVS6_9CLOT</name>
<sequence>MTNHNRQHSPLQVVGMGPGHPRYLLPEARETIENCQVLAGAPRLVAPYEKGPWELIPLKGPVTDFLKQVADRRQASDTPAVAVLVSGDPGFHSLLPRLTSHFGPEKLRVVPGISSLQLFCSRLGLSWSEGRCLSLHGRQTDWQTALRQHSFICLLTDPQQGPEQLAAALQEMTSLASSSDLPEAEVLKTSADLHHPAVSSDSPAPQKADYQVMMAVGQRLSYDDERIFLGSPAAIAAGGPYSLNVVVISCDQAIIRHLQHLPWYPSNA</sequence>
<evidence type="ECO:0000256" key="2">
    <source>
        <dbReference type="ARBA" id="ARBA00022573"/>
    </source>
</evidence>
<dbReference type="PANTHER" id="PTHR43182">
    <property type="entry name" value="COBALT-PRECORRIN-6B C(15)-METHYLTRANSFERASE (DECARBOXYLATING)"/>
    <property type="match status" value="1"/>
</dbReference>
<evidence type="ECO:0000256" key="1">
    <source>
        <dbReference type="ARBA" id="ARBA00004953"/>
    </source>
</evidence>
<dbReference type="Gene3D" id="3.40.1010.10">
    <property type="entry name" value="Cobalt-precorrin-4 Transmethylase, Domain 1"/>
    <property type="match status" value="1"/>
</dbReference>
<keyword evidence="4" id="KW-0808">Transferase</keyword>
<proteinExistence type="predicted"/>
<keyword evidence="5" id="KW-0949">S-adenosyl-L-methionine</keyword>
<comment type="pathway">
    <text evidence="1">Cofactor biosynthesis; adenosylcobalamin biosynthesis.</text>
</comment>
<evidence type="ECO:0000313" key="7">
    <source>
        <dbReference type="EMBL" id="MEN1760204.1"/>
    </source>
</evidence>
<dbReference type="Proteomes" id="UP001407405">
    <property type="component" value="Unassembled WGS sequence"/>
</dbReference>
<dbReference type="SUPFAM" id="SSF53790">
    <property type="entry name" value="Tetrapyrrole methylase"/>
    <property type="match status" value="1"/>
</dbReference>
<evidence type="ECO:0000256" key="4">
    <source>
        <dbReference type="ARBA" id="ARBA00022679"/>
    </source>
</evidence>
<evidence type="ECO:0000256" key="3">
    <source>
        <dbReference type="ARBA" id="ARBA00022603"/>
    </source>
</evidence>
<dbReference type="EMBL" id="JBCITM010000005">
    <property type="protein sequence ID" value="MEN1760204.1"/>
    <property type="molecule type" value="Genomic_DNA"/>
</dbReference>
<evidence type="ECO:0000313" key="8">
    <source>
        <dbReference type="Proteomes" id="UP001407405"/>
    </source>
</evidence>
<dbReference type="NCBIfam" id="TIGR02467">
    <property type="entry name" value="CbiE"/>
    <property type="match status" value="1"/>
</dbReference>